<keyword evidence="1" id="KW-0812">Transmembrane</keyword>
<dbReference type="Proteomes" id="UP001161691">
    <property type="component" value="Unassembled WGS sequence"/>
</dbReference>
<reference evidence="2" key="1">
    <citation type="submission" date="2023-04" db="EMBL/GenBank/DDBJ databases">
        <title>Comparative genomic analysis of Cohnella hashimotonis sp. nov., isolated from the International Space Station.</title>
        <authorList>
            <person name="Venkateswaran K."/>
            <person name="Simpson A."/>
        </authorList>
    </citation>
    <scope>NUCLEOTIDE SEQUENCE</scope>
    <source>
        <strain evidence="2">F6_2S_P_1</strain>
    </source>
</reference>
<protein>
    <submittedName>
        <fullName evidence="2">DUF2812 domain-containing protein</fullName>
    </submittedName>
</protein>
<dbReference type="Pfam" id="PF11193">
    <property type="entry name" value="DUF2812"/>
    <property type="match status" value="1"/>
</dbReference>
<feature type="transmembrane region" description="Helical" evidence="1">
    <location>
        <begin position="122"/>
        <end position="143"/>
    </location>
</feature>
<gene>
    <name evidence="2" type="ORF">KB449_28755</name>
</gene>
<comment type="caution">
    <text evidence="2">The sequence shown here is derived from an EMBL/GenBank/DDBJ whole genome shotgun (WGS) entry which is preliminary data.</text>
</comment>
<feature type="transmembrane region" description="Helical" evidence="1">
    <location>
        <begin position="149"/>
        <end position="170"/>
    </location>
</feature>
<organism evidence="2 3">
    <name type="scientific">Cohnella hashimotonis</name>
    <dbReference type="NCBI Taxonomy" id="2826895"/>
    <lineage>
        <taxon>Bacteria</taxon>
        <taxon>Bacillati</taxon>
        <taxon>Bacillota</taxon>
        <taxon>Bacilli</taxon>
        <taxon>Bacillales</taxon>
        <taxon>Paenibacillaceae</taxon>
        <taxon>Cohnella</taxon>
    </lineage>
</organism>
<accession>A0ABT6TQ28</accession>
<sequence>MARTEKRRHAWMSWDYEKEERWLNELSAQGLHLTKGGAFSSEFERDETVRYTYGLDYQGGLTKKNGKLDEYIELYRELGWEYVCTTSGIWHFFRRPWEPGETPKLYTDRESLVEHYKKIQRVMTAVLLANVVILLANSTNIFIRLDGGLRWGITVPLLAIYAILFALLGYGIAKMNRKIKETGGHNT</sequence>
<dbReference type="EMBL" id="JAGRPV010000001">
    <property type="protein sequence ID" value="MDI4648962.1"/>
    <property type="molecule type" value="Genomic_DNA"/>
</dbReference>
<dbReference type="InterPro" id="IPR021359">
    <property type="entry name" value="DUF2812"/>
</dbReference>
<evidence type="ECO:0000313" key="2">
    <source>
        <dbReference type="EMBL" id="MDI4648962.1"/>
    </source>
</evidence>
<keyword evidence="1" id="KW-0472">Membrane</keyword>
<dbReference type="RefSeq" id="WP_282911635.1">
    <property type="nucleotide sequence ID" value="NZ_JAGRPV010000001.1"/>
</dbReference>
<keyword evidence="3" id="KW-1185">Reference proteome</keyword>
<proteinExistence type="predicted"/>
<evidence type="ECO:0000256" key="1">
    <source>
        <dbReference type="SAM" id="Phobius"/>
    </source>
</evidence>
<evidence type="ECO:0000313" key="3">
    <source>
        <dbReference type="Proteomes" id="UP001161691"/>
    </source>
</evidence>
<name>A0ABT6TQ28_9BACL</name>
<keyword evidence="1" id="KW-1133">Transmembrane helix</keyword>